<dbReference type="RefSeq" id="WP_067089831.1">
    <property type="nucleotide sequence ID" value="NZ_LWMV01000105.1"/>
</dbReference>
<accession>A0A166CH59</accession>
<proteinExistence type="predicted"/>
<keyword evidence="2" id="KW-1185">Reference proteome</keyword>
<dbReference type="PATRIC" id="fig|49547.3.peg.546"/>
<comment type="caution">
    <text evidence="1">The sequence shown here is derived from an EMBL/GenBank/DDBJ whole genome shotgun (WGS) entry which is preliminary data.</text>
</comment>
<gene>
    <name evidence="1" type="ORF">MBCUR_05210</name>
</gene>
<evidence type="ECO:0000313" key="2">
    <source>
        <dbReference type="Proteomes" id="UP000077245"/>
    </source>
</evidence>
<reference evidence="1 2" key="1">
    <citation type="submission" date="2016-04" db="EMBL/GenBank/DDBJ databases">
        <title>Genome sequence of Methanobrevibacter curvatus DSM 11111.</title>
        <authorList>
            <person name="Poehlein A."/>
            <person name="Seedorf H."/>
            <person name="Daniel R."/>
        </authorList>
    </citation>
    <scope>NUCLEOTIDE SEQUENCE [LARGE SCALE GENOMIC DNA]</scope>
    <source>
        <strain evidence="1 2">DSM 11111</strain>
    </source>
</reference>
<dbReference type="Proteomes" id="UP000077245">
    <property type="component" value="Unassembled WGS sequence"/>
</dbReference>
<evidence type="ECO:0000313" key="1">
    <source>
        <dbReference type="EMBL" id="KZX14297.1"/>
    </source>
</evidence>
<dbReference type="AlphaFoldDB" id="A0A166CH59"/>
<protein>
    <submittedName>
        <fullName evidence="1">Uncharacterized protein</fullName>
    </submittedName>
</protein>
<dbReference type="OrthoDB" id="74429at2157"/>
<dbReference type="STRING" id="49547.MBCUR_05210"/>
<dbReference type="EMBL" id="LWMV01000105">
    <property type="protein sequence ID" value="KZX14297.1"/>
    <property type="molecule type" value="Genomic_DNA"/>
</dbReference>
<sequence>MDNDGIEFEEQEYEMKLPNGVGEKMLADAISNYNVKLKHTNFGPVLVGKIHDLEDAKDFLIKSLNEMFKKFENKK</sequence>
<name>A0A166CH59_9EURY</name>
<organism evidence="1 2">
    <name type="scientific">Methanobrevibacter curvatus</name>
    <dbReference type="NCBI Taxonomy" id="49547"/>
    <lineage>
        <taxon>Archaea</taxon>
        <taxon>Methanobacteriati</taxon>
        <taxon>Methanobacteriota</taxon>
        <taxon>Methanomada group</taxon>
        <taxon>Methanobacteria</taxon>
        <taxon>Methanobacteriales</taxon>
        <taxon>Methanobacteriaceae</taxon>
        <taxon>Methanobrevibacter</taxon>
    </lineage>
</organism>